<dbReference type="AlphaFoldDB" id="A0A918CYJ0"/>
<dbReference type="GO" id="GO:0050660">
    <property type="term" value="F:flavin adenine dinucleotide binding"/>
    <property type="evidence" value="ECO:0007669"/>
    <property type="project" value="InterPro"/>
</dbReference>
<dbReference type="InterPro" id="IPR039261">
    <property type="entry name" value="FNR_nucleotide-bd"/>
</dbReference>
<evidence type="ECO:0000256" key="4">
    <source>
        <dbReference type="ARBA" id="ARBA00022714"/>
    </source>
</evidence>
<dbReference type="Pfam" id="PF00175">
    <property type="entry name" value="NAD_binding_1"/>
    <property type="match status" value="1"/>
</dbReference>
<proteinExistence type="inferred from homology"/>
<feature type="binding site" evidence="11 13">
    <location>
        <position position="220"/>
    </location>
    <ligand>
        <name>[2Fe-2S] cluster</name>
        <dbReference type="ChEBI" id="CHEBI:190135"/>
    </ligand>
</feature>
<evidence type="ECO:0000256" key="2">
    <source>
        <dbReference type="ARBA" id="ARBA00022448"/>
    </source>
</evidence>
<reference evidence="15" key="1">
    <citation type="journal article" date="2014" name="Int. J. Syst. Evol. Microbiol.">
        <title>Complete genome sequence of Corynebacterium casei LMG S-19264T (=DSM 44701T), isolated from a smear-ripened cheese.</title>
        <authorList>
            <consortium name="US DOE Joint Genome Institute (JGI-PGF)"/>
            <person name="Walter F."/>
            <person name="Albersmeier A."/>
            <person name="Kalinowski J."/>
            <person name="Ruckert C."/>
        </authorList>
    </citation>
    <scope>NUCLEOTIDE SEQUENCE</scope>
    <source>
        <strain evidence="15">JCM 17251</strain>
    </source>
</reference>
<keyword evidence="10 11" id="KW-0411">Iron-sulfur</keyword>
<dbReference type="InterPro" id="IPR019480">
    <property type="entry name" value="Dihydroorotate_DH_Fe-S-bd"/>
</dbReference>
<keyword evidence="8 11" id="KW-0249">Electron transport</keyword>
<dbReference type="InterPro" id="IPR050353">
    <property type="entry name" value="PyrK_electron_transfer"/>
</dbReference>
<keyword evidence="4 11" id="KW-0001">2Fe-2S</keyword>
<dbReference type="Gene3D" id="2.10.240.10">
    <property type="entry name" value="Dihydroorotate dehydrogenase, electron transfer subunit"/>
    <property type="match status" value="1"/>
</dbReference>
<dbReference type="GO" id="GO:0051537">
    <property type="term" value="F:2 iron, 2 sulfur cluster binding"/>
    <property type="evidence" value="ECO:0007669"/>
    <property type="project" value="UniProtKB-KW"/>
</dbReference>
<keyword evidence="3 11" id="KW-0285">Flavoprotein</keyword>
<comment type="cofactor">
    <cofactor evidence="13">
        <name>[2Fe-2S] cluster</name>
        <dbReference type="ChEBI" id="CHEBI:190135"/>
    </cofactor>
    <text evidence="13">Binds 1 [2Fe-2S] cluster per subunit.</text>
</comment>
<dbReference type="SUPFAM" id="SSF63380">
    <property type="entry name" value="Riboflavin synthase domain-like"/>
    <property type="match status" value="1"/>
</dbReference>
<evidence type="ECO:0000256" key="6">
    <source>
        <dbReference type="ARBA" id="ARBA00022827"/>
    </source>
</evidence>
<dbReference type="Pfam" id="PF10418">
    <property type="entry name" value="DHODB_Fe-S_bind"/>
    <property type="match status" value="1"/>
</dbReference>
<comment type="cofactor">
    <cofactor evidence="11">
        <name>[2Fe-2S] cluster</name>
        <dbReference type="ChEBI" id="CHEBI:190135"/>
    </cofactor>
    <text evidence="11">Binds 1 [2Fe-2S] cluster per subunit.</text>
</comment>
<feature type="binding site" evidence="11 13">
    <location>
        <position position="223"/>
    </location>
    <ligand>
        <name>[2Fe-2S] cluster</name>
        <dbReference type="ChEBI" id="CHEBI:190135"/>
    </ligand>
</feature>
<dbReference type="InterPro" id="IPR012165">
    <property type="entry name" value="Cyt_c3_hydrogenase_gsu"/>
</dbReference>
<comment type="caution">
    <text evidence="15">The sequence shown here is derived from an EMBL/GenBank/DDBJ whole genome shotgun (WGS) entry which is preliminary data.</text>
</comment>
<dbReference type="Gene3D" id="3.40.50.80">
    <property type="entry name" value="Nucleotide-binding domain of ferredoxin-NADP reductase (FNR) module"/>
    <property type="match status" value="1"/>
</dbReference>
<comment type="function">
    <text evidence="11">Responsible for channeling the electrons from the oxidation of dihydroorotate from the FMN redox center in the PyrD type B subunit to the ultimate electron acceptor NAD(+).</text>
</comment>
<dbReference type="InterPro" id="IPR017927">
    <property type="entry name" value="FAD-bd_FR_type"/>
</dbReference>
<dbReference type="InterPro" id="IPR037117">
    <property type="entry name" value="Dihydroorotate_DH_ele_sf"/>
</dbReference>
<dbReference type="InterPro" id="IPR017938">
    <property type="entry name" value="Riboflavin_synthase-like_b-brl"/>
</dbReference>
<feature type="domain" description="FAD-binding FR-type" evidence="14">
    <location>
        <begin position="1"/>
        <end position="98"/>
    </location>
</feature>
<organism evidence="15 16">
    <name type="scientific">Oceanobacillus indicireducens</name>
    <dbReference type="NCBI Taxonomy" id="1004261"/>
    <lineage>
        <taxon>Bacteria</taxon>
        <taxon>Bacillati</taxon>
        <taxon>Bacillota</taxon>
        <taxon>Bacilli</taxon>
        <taxon>Bacillales</taxon>
        <taxon>Bacillaceae</taxon>
        <taxon>Oceanobacillus</taxon>
    </lineage>
</organism>
<dbReference type="Gene3D" id="2.40.30.10">
    <property type="entry name" value="Translation factors"/>
    <property type="match status" value="1"/>
</dbReference>
<dbReference type="RefSeq" id="WP_188855664.1">
    <property type="nucleotide sequence ID" value="NZ_BMOS01000001.1"/>
</dbReference>
<dbReference type="CDD" id="cd06218">
    <property type="entry name" value="DHOD_e_trans"/>
    <property type="match status" value="1"/>
</dbReference>
<comment type="caution">
    <text evidence="11">Lacks conserved residue(s) required for the propagation of feature annotation.</text>
</comment>
<evidence type="ECO:0000256" key="10">
    <source>
        <dbReference type="ARBA" id="ARBA00023014"/>
    </source>
</evidence>
<accession>A0A918CYJ0</accession>
<dbReference type="GO" id="GO:0016491">
    <property type="term" value="F:oxidoreductase activity"/>
    <property type="evidence" value="ECO:0007669"/>
    <property type="project" value="InterPro"/>
</dbReference>
<evidence type="ECO:0000313" key="15">
    <source>
        <dbReference type="EMBL" id="GGN49409.1"/>
    </source>
</evidence>
<evidence type="ECO:0000256" key="12">
    <source>
        <dbReference type="PIRSR" id="PIRSR006816-1"/>
    </source>
</evidence>
<dbReference type="PANTHER" id="PTHR43513:SF3">
    <property type="entry name" value="DIHYDROOROTATE DEHYDROGENASE B (NAD(+)), ELECTRON TRANSFER SUBUNIT-RELATED"/>
    <property type="match status" value="1"/>
</dbReference>
<feature type="binding site" evidence="11 12">
    <location>
        <begin position="73"/>
        <end position="74"/>
    </location>
    <ligand>
        <name>FAD</name>
        <dbReference type="ChEBI" id="CHEBI:57692"/>
    </ligand>
</feature>
<evidence type="ECO:0000313" key="16">
    <source>
        <dbReference type="Proteomes" id="UP000624041"/>
    </source>
</evidence>
<evidence type="ECO:0000259" key="14">
    <source>
        <dbReference type="PROSITE" id="PS51384"/>
    </source>
</evidence>
<evidence type="ECO:0000256" key="9">
    <source>
        <dbReference type="ARBA" id="ARBA00023004"/>
    </source>
</evidence>
<dbReference type="SUPFAM" id="SSF52343">
    <property type="entry name" value="Ferredoxin reductase-like, C-terminal NADP-linked domain"/>
    <property type="match status" value="1"/>
</dbReference>
<evidence type="ECO:0000256" key="5">
    <source>
        <dbReference type="ARBA" id="ARBA00022723"/>
    </source>
</evidence>
<keyword evidence="5 11" id="KW-0479">Metal-binding</keyword>
<dbReference type="Proteomes" id="UP000624041">
    <property type="component" value="Unassembled WGS sequence"/>
</dbReference>
<keyword evidence="2 11" id="KW-0813">Transport</keyword>
<feature type="binding site" evidence="11 13">
    <location>
        <position position="215"/>
    </location>
    <ligand>
        <name>[2Fe-2S] cluster</name>
        <dbReference type="ChEBI" id="CHEBI:190135"/>
    </ligand>
</feature>
<keyword evidence="16" id="KW-1185">Reference proteome</keyword>
<comment type="similarity">
    <text evidence="1 11">Belongs to the PyrK family.</text>
</comment>
<dbReference type="InterPro" id="IPR001433">
    <property type="entry name" value="OxRdtase_FAD/NAD-bd"/>
</dbReference>
<keyword evidence="7 11" id="KW-0665">Pyrimidine biosynthesis</keyword>
<dbReference type="GO" id="GO:0044205">
    <property type="term" value="P:'de novo' UMP biosynthetic process"/>
    <property type="evidence" value="ECO:0007669"/>
    <property type="project" value="UniProtKB-UniRule"/>
</dbReference>
<dbReference type="PANTHER" id="PTHR43513">
    <property type="entry name" value="DIHYDROOROTATE DEHYDROGENASE B (NAD(+)), ELECTRON TRANSFER SUBUNIT"/>
    <property type="match status" value="1"/>
</dbReference>
<comment type="cofactor">
    <cofactor evidence="11 12">
        <name>FAD</name>
        <dbReference type="ChEBI" id="CHEBI:57692"/>
    </cofactor>
    <text evidence="11 12">Binds 1 FAD per subunit.</text>
</comment>
<evidence type="ECO:0000256" key="7">
    <source>
        <dbReference type="ARBA" id="ARBA00022975"/>
    </source>
</evidence>
<dbReference type="GO" id="GO:0009055">
    <property type="term" value="F:electron transfer activity"/>
    <property type="evidence" value="ECO:0007669"/>
    <property type="project" value="UniProtKB-UniRule"/>
</dbReference>
<feature type="binding site" evidence="11 13">
    <location>
        <position position="236"/>
    </location>
    <ligand>
        <name>[2Fe-2S] cluster</name>
        <dbReference type="ChEBI" id="CHEBI:190135"/>
    </ligand>
</feature>
<evidence type="ECO:0000256" key="1">
    <source>
        <dbReference type="ARBA" id="ARBA00006422"/>
    </source>
</evidence>
<name>A0A918CYJ0_9BACI</name>
<comment type="pathway">
    <text evidence="11">Pyrimidine metabolism; UMP biosynthesis via de novo pathway; orotate from (S)-dihydroorotate (NAD(+) route): step 1/1.</text>
</comment>
<dbReference type="EMBL" id="BMOS01000001">
    <property type="protein sequence ID" value="GGN49409.1"/>
    <property type="molecule type" value="Genomic_DNA"/>
</dbReference>
<gene>
    <name evidence="11 15" type="primary">pyrK</name>
    <name evidence="15" type="ORF">GCM10007971_01930</name>
</gene>
<keyword evidence="6 11" id="KW-0274">FAD</keyword>
<feature type="binding site" evidence="11 12">
    <location>
        <begin position="49"/>
        <end position="52"/>
    </location>
    <ligand>
        <name>FAD</name>
        <dbReference type="ChEBI" id="CHEBI:57692"/>
    </ligand>
</feature>
<protein>
    <recommendedName>
        <fullName evidence="11">Dihydroorotate dehydrogenase B (NAD(+)), electron transfer subunit</fullName>
    </recommendedName>
    <alternativeName>
        <fullName evidence="11">Dihydroorotate oxidase B, electron transfer subunit</fullName>
    </alternativeName>
</protein>
<comment type="subunit">
    <text evidence="11">Heterotetramer of 2 PyrK and 2 PyrD type B subunits.</text>
</comment>
<dbReference type="InterPro" id="IPR023455">
    <property type="entry name" value="Dihydroorotate_DHASE_ETsu"/>
</dbReference>
<evidence type="ECO:0000256" key="11">
    <source>
        <dbReference type="HAMAP-Rule" id="MF_01211"/>
    </source>
</evidence>
<keyword evidence="9 11" id="KW-0408">Iron</keyword>
<dbReference type="HAMAP" id="MF_01211">
    <property type="entry name" value="DHODB_Fe_S_bind"/>
    <property type="match status" value="1"/>
</dbReference>
<dbReference type="GO" id="GO:0046872">
    <property type="term" value="F:metal ion binding"/>
    <property type="evidence" value="ECO:0007669"/>
    <property type="project" value="UniProtKB-KW"/>
</dbReference>
<dbReference type="PROSITE" id="PS51384">
    <property type="entry name" value="FAD_FR"/>
    <property type="match status" value="1"/>
</dbReference>
<dbReference type="PIRSF" id="PIRSF006816">
    <property type="entry name" value="Cyc3_hyd_g"/>
    <property type="match status" value="1"/>
</dbReference>
<sequence>MRKVKMKLLEIREIAKDTIEMKLTDNYITEVAKPGQFISIALPNYTLPRPISIANIDRDKQELTLLFKIMGKGTNELAGFIPGAEIDCFGPNGNSFPLMSGEMTKVLLIGGGIGVPPLYYLGKQLKKQGIKVVSILGFQSSENVFYEKEFARLGETFIVTDDGSYGMKGFVTDAVTSVPSFNAYYACGPTGMLRALTTQLHNKTGYISLEERMGCTVGACAACVIPTTEGGYKKICHDGPVFAAEEVIL</sequence>
<reference evidence="15" key="2">
    <citation type="submission" date="2020-09" db="EMBL/GenBank/DDBJ databases">
        <authorList>
            <person name="Sun Q."/>
            <person name="Ohkuma M."/>
        </authorList>
    </citation>
    <scope>NUCLEOTIDE SEQUENCE</scope>
    <source>
        <strain evidence="15">JCM 17251</strain>
    </source>
</reference>
<evidence type="ECO:0000256" key="3">
    <source>
        <dbReference type="ARBA" id="ARBA00022630"/>
    </source>
</evidence>
<evidence type="ECO:0000256" key="13">
    <source>
        <dbReference type="PIRSR" id="PIRSR006816-2"/>
    </source>
</evidence>
<evidence type="ECO:0000256" key="8">
    <source>
        <dbReference type="ARBA" id="ARBA00022982"/>
    </source>
</evidence>